<dbReference type="InterPro" id="IPR052162">
    <property type="entry name" value="Sensor_kinase/Photoreceptor"/>
</dbReference>
<dbReference type="Pfam" id="PF08447">
    <property type="entry name" value="PAS_3"/>
    <property type="match status" value="1"/>
</dbReference>
<organism evidence="10">
    <name type="scientific">uncultured Chloroflexia bacterium</name>
    <dbReference type="NCBI Taxonomy" id="1672391"/>
    <lineage>
        <taxon>Bacteria</taxon>
        <taxon>Bacillati</taxon>
        <taxon>Chloroflexota</taxon>
        <taxon>Chloroflexia</taxon>
        <taxon>environmental samples</taxon>
    </lineage>
</organism>
<dbReference type="PROSITE" id="PS50109">
    <property type="entry name" value="HIS_KIN"/>
    <property type="match status" value="1"/>
</dbReference>
<dbReference type="GO" id="GO:0000155">
    <property type="term" value="F:phosphorelay sensor kinase activity"/>
    <property type="evidence" value="ECO:0007669"/>
    <property type="project" value="InterPro"/>
</dbReference>
<evidence type="ECO:0000259" key="7">
    <source>
        <dbReference type="PROSITE" id="PS50109"/>
    </source>
</evidence>
<dbReference type="FunFam" id="3.30.450.20:FF:000099">
    <property type="entry name" value="Sensory box sensor histidine kinase"/>
    <property type="match status" value="1"/>
</dbReference>
<dbReference type="PROSITE" id="PS50112">
    <property type="entry name" value="PAS"/>
    <property type="match status" value="1"/>
</dbReference>
<comment type="catalytic activity">
    <reaction evidence="1">
        <text>ATP + protein L-histidine = ADP + protein N-phospho-L-histidine.</text>
        <dbReference type="EC" id="2.7.13.3"/>
    </reaction>
</comment>
<dbReference type="Gene3D" id="3.30.565.10">
    <property type="entry name" value="Histidine kinase-like ATPase, C-terminal domain"/>
    <property type="match status" value="1"/>
</dbReference>
<dbReference type="SMART" id="SM00086">
    <property type="entry name" value="PAC"/>
    <property type="match status" value="1"/>
</dbReference>
<feature type="domain" description="PAS" evidence="8">
    <location>
        <begin position="34"/>
        <end position="104"/>
    </location>
</feature>
<feature type="domain" description="PAC" evidence="9">
    <location>
        <begin position="107"/>
        <end position="159"/>
    </location>
</feature>
<evidence type="ECO:0000256" key="6">
    <source>
        <dbReference type="ARBA" id="ARBA00023012"/>
    </source>
</evidence>
<dbReference type="Gene3D" id="3.30.450.20">
    <property type="entry name" value="PAS domain"/>
    <property type="match status" value="2"/>
</dbReference>
<dbReference type="CDD" id="cd00130">
    <property type="entry name" value="PAS"/>
    <property type="match status" value="1"/>
</dbReference>
<dbReference type="PROSITE" id="PS50113">
    <property type="entry name" value="PAC"/>
    <property type="match status" value="2"/>
</dbReference>
<evidence type="ECO:0000259" key="9">
    <source>
        <dbReference type="PROSITE" id="PS50113"/>
    </source>
</evidence>
<feature type="non-terminal residue" evidence="10">
    <location>
        <position position="1"/>
    </location>
</feature>
<dbReference type="AlphaFoldDB" id="A0A6J4JCE2"/>
<dbReference type="InterPro" id="IPR001610">
    <property type="entry name" value="PAC"/>
</dbReference>
<dbReference type="PRINTS" id="PR00344">
    <property type="entry name" value="BCTRLSENSOR"/>
</dbReference>
<evidence type="ECO:0000256" key="5">
    <source>
        <dbReference type="ARBA" id="ARBA00022777"/>
    </source>
</evidence>
<evidence type="ECO:0000256" key="4">
    <source>
        <dbReference type="ARBA" id="ARBA00022679"/>
    </source>
</evidence>
<dbReference type="SMART" id="SM00387">
    <property type="entry name" value="HATPase_c"/>
    <property type="match status" value="1"/>
</dbReference>
<dbReference type="Pfam" id="PF02518">
    <property type="entry name" value="HATPase_c"/>
    <property type="match status" value="1"/>
</dbReference>
<evidence type="ECO:0000313" key="10">
    <source>
        <dbReference type="EMBL" id="CAA9276423.1"/>
    </source>
</evidence>
<dbReference type="InterPro" id="IPR003594">
    <property type="entry name" value="HATPase_dom"/>
</dbReference>
<dbReference type="InterPro" id="IPR000700">
    <property type="entry name" value="PAS-assoc_C"/>
</dbReference>
<dbReference type="EMBL" id="CADCTR010000999">
    <property type="protein sequence ID" value="CAA9276423.1"/>
    <property type="molecule type" value="Genomic_DNA"/>
</dbReference>
<feature type="domain" description="Histidine kinase" evidence="7">
    <location>
        <begin position="177"/>
        <end position="401"/>
    </location>
</feature>
<dbReference type="FunFam" id="3.30.565.10:FF:000006">
    <property type="entry name" value="Sensor histidine kinase WalK"/>
    <property type="match status" value="1"/>
</dbReference>
<keyword evidence="3" id="KW-0597">Phosphoprotein</keyword>
<dbReference type="InterPro" id="IPR005467">
    <property type="entry name" value="His_kinase_dom"/>
</dbReference>
<dbReference type="SUPFAM" id="SSF47384">
    <property type="entry name" value="Homodimeric domain of signal transducing histidine kinase"/>
    <property type="match status" value="1"/>
</dbReference>
<dbReference type="SUPFAM" id="SSF55874">
    <property type="entry name" value="ATPase domain of HSP90 chaperone/DNA topoisomerase II/histidine kinase"/>
    <property type="match status" value="1"/>
</dbReference>
<dbReference type="Pfam" id="PF00512">
    <property type="entry name" value="HisKA"/>
    <property type="match status" value="1"/>
</dbReference>
<dbReference type="EC" id="2.7.13.3" evidence="2"/>
<evidence type="ECO:0000256" key="2">
    <source>
        <dbReference type="ARBA" id="ARBA00012438"/>
    </source>
</evidence>
<reference evidence="10" key="1">
    <citation type="submission" date="2020-02" db="EMBL/GenBank/DDBJ databases">
        <authorList>
            <person name="Meier V. D."/>
        </authorList>
    </citation>
    <scope>NUCLEOTIDE SEQUENCE</scope>
    <source>
        <strain evidence="10">AVDCRST_MAG93</strain>
    </source>
</reference>
<dbReference type="SMART" id="SM00091">
    <property type="entry name" value="PAS"/>
    <property type="match status" value="1"/>
</dbReference>
<dbReference type="PANTHER" id="PTHR43304">
    <property type="entry name" value="PHYTOCHROME-LIKE PROTEIN CPH1"/>
    <property type="match status" value="1"/>
</dbReference>
<keyword evidence="5" id="KW-0418">Kinase</keyword>
<dbReference type="InterPro" id="IPR035965">
    <property type="entry name" value="PAS-like_dom_sf"/>
</dbReference>
<keyword evidence="6" id="KW-0902">Two-component regulatory system</keyword>
<dbReference type="PANTHER" id="PTHR43304:SF1">
    <property type="entry name" value="PAC DOMAIN-CONTAINING PROTEIN"/>
    <property type="match status" value="1"/>
</dbReference>
<name>A0A6J4JCE2_9CHLR</name>
<dbReference type="InterPro" id="IPR003661">
    <property type="entry name" value="HisK_dim/P_dom"/>
</dbReference>
<protein>
    <recommendedName>
        <fullName evidence="2">histidine kinase</fullName>
        <ecNumber evidence="2">2.7.13.3</ecNumber>
    </recommendedName>
</protein>
<dbReference type="SUPFAM" id="SSF55785">
    <property type="entry name" value="PYP-like sensor domain (PAS domain)"/>
    <property type="match status" value="1"/>
</dbReference>
<evidence type="ECO:0000259" key="8">
    <source>
        <dbReference type="PROSITE" id="PS50112"/>
    </source>
</evidence>
<evidence type="ECO:0000256" key="3">
    <source>
        <dbReference type="ARBA" id="ARBA00022553"/>
    </source>
</evidence>
<sequence length="403" mass="44541">GDFYRDESEEPARMVGIVTDITEQKEVEEALRASEERLQAITDLVPDLLWSNGPDGGTEWYNRRWHEYTGQPLAEARGYGWLDVIHPDDRDSSLRNFLRAIEGGEPLRQEHRIRRADGEYRWFLVQAAVLKDEAGNIVRWYGAATDIHNEREALDVAQAAQVEAEAALRARDDFMSMLSHDLKQPLGVIQAYVGLAQRRLGRSDVDMTARIGDNLGKIEAAAQRMTHFINGLLDVSRLAAGEVLALEASPTDLVGLVQQVVAEQQQTTERHRLHVSVLAPELSGVYDAPRLERVLVNLLGNAIKYSPEGGTIMVLVMAETDGAERWSVIQVRDQGMGIPTADLPYVFDRFRRGTNVMGEISGSGIGLASAHQIVKQHGGTIAVESIEGQGTTFTVRLPLSSQG</sequence>
<dbReference type="CDD" id="cd00082">
    <property type="entry name" value="HisKA"/>
    <property type="match status" value="1"/>
</dbReference>
<dbReference type="Gene3D" id="1.10.287.130">
    <property type="match status" value="1"/>
</dbReference>
<feature type="domain" description="PAC" evidence="9">
    <location>
        <begin position="1"/>
        <end position="33"/>
    </location>
</feature>
<gene>
    <name evidence="10" type="ORF">AVDCRST_MAG93-2918</name>
</gene>
<dbReference type="InterPro" id="IPR004358">
    <property type="entry name" value="Sig_transdc_His_kin-like_C"/>
</dbReference>
<evidence type="ECO:0000256" key="1">
    <source>
        <dbReference type="ARBA" id="ARBA00000085"/>
    </source>
</evidence>
<accession>A0A6J4JCE2</accession>
<dbReference type="InterPro" id="IPR036890">
    <property type="entry name" value="HATPase_C_sf"/>
</dbReference>
<proteinExistence type="predicted"/>
<dbReference type="NCBIfam" id="TIGR00229">
    <property type="entry name" value="sensory_box"/>
    <property type="match status" value="1"/>
</dbReference>
<keyword evidence="4" id="KW-0808">Transferase</keyword>
<dbReference type="SMART" id="SM00388">
    <property type="entry name" value="HisKA"/>
    <property type="match status" value="1"/>
</dbReference>
<dbReference type="InterPro" id="IPR013655">
    <property type="entry name" value="PAS_fold_3"/>
</dbReference>
<dbReference type="InterPro" id="IPR036097">
    <property type="entry name" value="HisK_dim/P_sf"/>
</dbReference>
<dbReference type="InterPro" id="IPR000014">
    <property type="entry name" value="PAS"/>
</dbReference>